<comment type="pathway">
    <text evidence="8">Protein modification; lipoprotein biosynthesis (N-acyl transfer).</text>
</comment>
<evidence type="ECO:0000256" key="8">
    <source>
        <dbReference type="HAMAP-Rule" id="MF_01148"/>
    </source>
</evidence>
<dbReference type="GO" id="GO:0005886">
    <property type="term" value="C:plasma membrane"/>
    <property type="evidence" value="ECO:0007669"/>
    <property type="project" value="UniProtKB-SubCell"/>
</dbReference>
<evidence type="ECO:0000256" key="4">
    <source>
        <dbReference type="ARBA" id="ARBA00022692"/>
    </source>
</evidence>
<keyword evidence="2 8" id="KW-1003">Cell membrane</keyword>
<dbReference type="Gene3D" id="3.60.110.10">
    <property type="entry name" value="Carbon-nitrogen hydrolase"/>
    <property type="match status" value="1"/>
</dbReference>
<dbReference type="SUPFAM" id="SSF56317">
    <property type="entry name" value="Carbon-nitrogen hydrolase"/>
    <property type="match status" value="1"/>
</dbReference>
<dbReference type="RefSeq" id="WP_076598545.1">
    <property type="nucleotide sequence ID" value="NZ_CP046976.1"/>
</dbReference>
<dbReference type="OrthoDB" id="9804277at2"/>
<evidence type="ECO:0000256" key="2">
    <source>
        <dbReference type="ARBA" id="ARBA00022475"/>
    </source>
</evidence>
<organism evidence="10 11">
    <name type="scientific">Corynebacterium appendicis CIP 107643</name>
    <dbReference type="NCBI Taxonomy" id="1161099"/>
    <lineage>
        <taxon>Bacteria</taxon>
        <taxon>Bacillati</taxon>
        <taxon>Actinomycetota</taxon>
        <taxon>Actinomycetes</taxon>
        <taxon>Mycobacteriales</taxon>
        <taxon>Corynebacteriaceae</taxon>
        <taxon>Corynebacterium</taxon>
    </lineage>
</organism>
<dbReference type="EMBL" id="FTOF01000002">
    <property type="protein sequence ID" value="SIS41506.1"/>
    <property type="molecule type" value="Genomic_DNA"/>
</dbReference>
<accession>A0A1N7IWZ0</accession>
<dbReference type="InterPro" id="IPR036526">
    <property type="entry name" value="C-N_Hydrolase_sf"/>
</dbReference>
<reference evidence="11" key="1">
    <citation type="submission" date="2017-01" db="EMBL/GenBank/DDBJ databases">
        <authorList>
            <person name="Varghese N."/>
            <person name="Submissions S."/>
        </authorList>
    </citation>
    <scope>NUCLEOTIDE SEQUENCE [LARGE SCALE GENOMIC DNA]</scope>
    <source>
        <strain evidence="11">DSM 44531</strain>
    </source>
</reference>
<comment type="subcellular location">
    <subcellularLocation>
        <location evidence="1 8">Cell membrane</location>
        <topology evidence="1 8">Multi-pass membrane protein</topology>
    </subcellularLocation>
</comment>
<comment type="catalytic activity">
    <reaction evidence="8">
        <text>N-terminal S-1,2-diacyl-sn-glyceryl-L-cysteinyl-[lipoprotein] + a glycerophospholipid = N-acyl-S-1,2-diacyl-sn-glyceryl-L-cysteinyl-[lipoprotein] + a 2-acyl-sn-glycero-3-phospholipid + H(+)</text>
        <dbReference type="Rhea" id="RHEA:48228"/>
        <dbReference type="Rhea" id="RHEA-COMP:14681"/>
        <dbReference type="Rhea" id="RHEA-COMP:14684"/>
        <dbReference type="ChEBI" id="CHEBI:15378"/>
        <dbReference type="ChEBI" id="CHEBI:136912"/>
        <dbReference type="ChEBI" id="CHEBI:140656"/>
        <dbReference type="ChEBI" id="CHEBI:140657"/>
        <dbReference type="ChEBI" id="CHEBI:140660"/>
        <dbReference type="EC" id="2.3.1.269"/>
    </reaction>
</comment>
<keyword evidence="5 8" id="KW-1133">Transmembrane helix</keyword>
<keyword evidence="4 8" id="KW-0812">Transmembrane</keyword>
<dbReference type="PROSITE" id="PS50263">
    <property type="entry name" value="CN_HYDROLASE"/>
    <property type="match status" value="1"/>
</dbReference>
<dbReference type="PANTHER" id="PTHR38686:SF1">
    <property type="entry name" value="APOLIPOPROTEIN N-ACYLTRANSFERASE"/>
    <property type="match status" value="1"/>
</dbReference>
<feature type="transmembrane region" description="Helical" evidence="8">
    <location>
        <begin position="16"/>
        <end position="36"/>
    </location>
</feature>
<feature type="transmembrane region" description="Helical" evidence="8">
    <location>
        <begin position="211"/>
        <end position="230"/>
    </location>
</feature>
<dbReference type="UniPathway" id="UPA00666"/>
<evidence type="ECO:0000256" key="6">
    <source>
        <dbReference type="ARBA" id="ARBA00023136"/>
    </source>
</evidence>
<dbReference type="GO" id="GO:0016410">
    <property type="term" value="F:N-acyltransferase activity"/>
    <property type="evidence" value="ECO:0007669"/>
    <property type="project" value="UniProtKB-UniRule"/>
</dbReference>
<dbReference type="STRING" id="1161099.SAMN05444817_102225"/>
<dbReference type="InterPro" id="IPR004563">
    <property type="entry name" value="Apolipo_AcylTrfase"/>
</dbReference>
<comment type="similarity">
    <text evidence="8">Belongs to the CN hydrolase family. Apolipoprotein N-acyltransferase subfamily.</text>
</comment>
<dbReference type="InterPro" id="IPR045378">
    <property type="entry name" value="LNT_N"/>
</dbReference>
<dbReference type="Proteomes" id="UP000186292">
    <property type="component" value="Unassembled WGS sequence"/>
</dbReference>
<feature type="transmembrane region" description="Helical" evidence="8">
    <location>
        <begin position="75"/>
        <end position="94"/>
    </location>
</feature>
<feature type="domain" description="CN hydrolase" evidence="9">
    <location>
        <begin position="239"/>
        <end position="485"/>
    </location>
</feature>
<gene>
    <name evidence="8" type="primary">lnt</name>
    <name evidence="10" type="ORF">SAMN05444817_102225</name>
</gene>
<keyword evidence="3 8" id="KW-0808">Transferase</keyword>
<dbReference type="HAMAP" id="MF_01148">
    <property type="entry name" value="Lnt"/>
    <property type="match status" value="1"/>
</dbReference>
<keyword evidence="7 8" id="KW-0012">Acyltransferase</keyword>
<dbReference type="Pfam" id="PF00795">
    <property type="entry name" value="CN_hydrolase"/>
    <property type="match status" value="1"/>
</dbReference>
<keyword evidence="11" id="KW-1185">Reference proteome</keyword>
<dbReference type="AlphaFoldDB" id="A0A1N7IWZ0"/>
<evidence type="ECO:0000256" key="1">
    <source>
        <dbReference type="ARBA" id="ARBA00004651"/>
    </source>
</evidence>
<proteinExistence type="inferred from homology"/>
<keyword evidence="6 8" id="KW-0472">Membrane</keyword>
<evidence type="ECO:0000313" key="11">
    <source>
        <dbReference type="Proteomes" id="UP000186292"/>
    </source>
</evidence>
<feature type="transmembrane region" description="Helical" evidence="8">
    <location>
        <begin position="176"/>
        <end position="199"/>
    </location>
</feature>
<evidence type="ECO:0000256" key="5">
    <source>
        <dbReference type="ARBA" id="ARBA00022989"/>
    </source>
</evidence>
<dbReference type="GO" id="GO:0042158">
    <property type="term" value="P:lipoprotein biosynthetic process"/>
    <property type="evidence" value="ECO:0007669"/>
    <property type="project" value="UniProtKB-UniRule"/>
</dbReference>
<dbReference type="PANTHER" id="PTHR38686">
    <property type="entry name" value="APOLIPOPROTEIN N-ACYLTRANSFERASE"/>
    <property type="match status" value="1"/>
</dbReference>
<feature type="transmembrane region" description="Helical" evidence="8">
    <location>
        <begin position="498"/>
        <end position="518"/>
    </location>
</feature>
<dbReference type="EC" id="2.3.1.269" evidence="8"/>
<sequence>MTTAVKTDSRTATPKLAAIARIVLAGLGGVAVYFSYEPYGLAFMGVLGIALFYISLAPWPGVGGVASSRPPAKKGALLGFLHGFCAYVLLLPWVGEFVGALPWIALSLTLALWTILTGIFGVLVARWRYGFIAFALMYSAVEFLLSSFPFGGFSWVRLAWGQINGPLANFAPWGGPALVTFMAALLGASFAAILLSFVGEQSGKISLATPAMSATGIVIGLGLLAGLGVATPEPTTGNVKVAAVQGNVPRMGLDFNAQRRAVLANHVNVTKDLGASGERPDLVFWPENSSDVNPFRDREARDLITDAVNTVDAPVLVGTLTKDEVGDRNTAVVFDPDTGAGDMHHKRFLQPFGEWMPMRDFFRIFSSYVDMAGDFKPGDGDGTVRMGDHVVGVATCYEVAFDAAYRDAVKAGAQILTTPTNNATFGFTDMTYQQLAMSRMRAIETDRAVVVSATSGASAIVHPDGTVSQETEIFTPDFLVEELPLRDSVTFAVKYGQFIQWLLAAAGIAVMLAASVGARRGYASSRSQQPAEAAQTDNEN</sequence>
<evidence type="ECO:0000259" key="9">
    <source>
        <dbReference type="PROSITE" id="PS50263"/>
    </source>
</evidence>
<feature type="transmembrane region" description="Helical" evidence="8">
    <location>
        <begin position="131"/>
        <end position="156"/>
    </location>
</feature>
<feature type="transmembrane region" description="Helical" evidence="8">
    <location>
        <begin position="42"/>
        <end position="63"/>
    </location>
</feature>
<name>A0A1N7IWZ0_9CORY</name>
<feature type="transmembrane region" description="Helical" evidence="8">
    <location>
        <begin position="100"/>
        <end position="124"/>
    </location>
</feature>
<dbReference type="NCBIfam" id="TIGR00546">
    <property type="entry name" value="lnt"/>
    <property type="match status" value="1"/>
</dbReference>
<dbReference type="InterPro" id="IPR003010">
    <property type="entry name" value="C-N_Hydrolase"/>
</dbReference>
<keyword evidence="10" id="KW-0449">Lipoprotein</keyword>
<evidence type="ECO:0000313" key="10">
    <source>
        <dbReference type="EMBL" id="SIS41506.1"/>
    </source>
</evidence>
<evidence type="ECO:0000256" key="7">
    <source>
        <dbReference type="ARBA" id="ARBA00023315"/>
    </source>
</evidence>
<comment type="function">
    <text evidence="8">Catalyzes the phospholipid dependent N-acylation of the N-terminal cysteine of apolipoprotein, the last step in lipoprotein maturation.</text>
</comment>
<dbReference type="CDD" id="cd07571">
    <property type="entry name" value="ALP_N-acyl_transferase"/>
    <property type="match status" value="1"/>
</dbReference>
<evidence type="ECO:0000256" key="3">
    <source>
        <dbReference type="ARBA" id="ARBA00022679"/>
    </source>
</evidence>
<protein>
    <recommendedName>
        <fullName evidence="8">Apolipoprotein N-acyltransferase</fullName>
        <shortName evidence="8">ALP N-acyltransferase</shortName>
        <ecNumber evidence="8">2.3.1.269</ecNumber>
    </recommendedName>
</protein>
<dbReference type="Pfam" id="PF20154">
    <property type="entry name" value="LNT_N"/>
    <property type="match status" value="1"/>
</dbReference>